<organism evidence="1">
    <name type="scientific">Rhizophora mucronata</name>
    <name type="common">Asiatic mangrove</name>
    <dbReference type="NCBI Taxonomy" id="61149"/>
    <lineage>
        <taxon>Eukaryota</taxon>
        <taxon>Viridiplantae</taxon>
        <taxon>Streptophyta</taxon>
        <taxon>Embryophyta</taxon>
        <taxon>Tracheophyta</taxon>
        <taxon>Spermatophyta</taxon>
        <taxon>Magnoliopsida</taxon>
        <taxon>eudicotyledons</taxon>
        <taxon>Gunneridae</taxon>
        <taxon>Pentapetalae</taxon>
        <taxon>rosids</taxon>
        <taxon>fabids</taxon>
        <taxon>Malpighiales</taxon>
        <taxon>Rhizophoraceae</taxon>
        <taxon>Rhizophora</taxon>
    </lineage>
</organism>
<dbReference type="EMBL" id="GGEC01092524">
    <property type="protein sequence ID" value="MBX73008.1"/>
    <property type="molecule type" value="Transcribed_RNA"/>
</dbReference>
<sequence length="48" mass="5597">MIGSEKKKKIANQSAELMPQANLNLSVKKLSYLYCNKIKLRRHCLDYL</sequence>
<name>A0A2P2R1C3_RHIMU</name>
<proteinExistence type="predicted"/>
<protein>
    <submittedName>
        <fullName evidence="1">Uncharacterized protein</fullName>
    </submittedName>
</protein>
<dbReference type="AlphaFoldDB" id="A0A2P2R1C3"/>
<accession>A0A2P2R1C3</accession>
<evidence type="ECO:0000313" key="1">
    <source>
        <dbReference type="EMBL" id="MBX73008.1"/>
    </source>
</evidence>
<reference evidence="1" key="1">
    <citation type="submission" date="2018-02" db="EMBL/GenBank/DDBJ databases">
        <title>Rhizophora mucronata_Transcriptome.</title>
        <authorList>
            <person name="Meera S.P."/>
            <person name="Sreeshan A."/>
            <person name="Augustine A."/>
        </authorList>
    </citation>
    <scope>NUCLEOTIDE SEQUENCE</scope>
    <source>
        <tissue evidence="1">Leaf</tissue>
    </source>
</reference>